<gene>
    <name evidence="1" type="ORF">AMECASPLE_008029</name>
</gene>
<name>A0ABV0Z912_9TELE</name>
<evidence type="ECO:0000313" key="1">
    <source>
        <dbReference type="EMBL" id="MEQ2302575.1"/>
    </source>
</evidence>
<dbReference type="Proteomes" id="UP001469553">
    <property type="component" value="Unassembled WGS sequence"/>
</dbReference>
<accession>A0ABV0Z912</accession>
<sequence length="102" mass="11360">MSQDHQSFSTSTRGGVVGGGYWFKCNKQFFFTLQNQASCPQKGALMIPKCDFFCSQTNVRVIDAALLRQEGKSRHSGRIVFHPKDKQEGVMEVSGEDVNNAL</sequence>
<evidence type="ECO:0000313" key="2">
    <source>
        <dbReference type="Proteomes" id="UP001469553"/>
    </source>
</evidence>
<keyword evidence="2" id="KW-1185">Reference proteome</keyword>
<proteinExistence type="predicted"/>
<protein>
    <submittedName>
        <fullName evidence="1">Uncharacterized protein</fullName>
    </submittedName>
</protein>
<dbReference type="EMBL" id="JAHRIP010056846">
    <property type="protein sequence ID" value="MEQ2302575.1"/>
    <property type="molecule type" value="Genomic_DNA"/>
</dbReference>
<comment type="caution">
    <text evidence="1">The sequence shown here is derived from an EMBL/GenBank/DDBJ whole genome shotgun (WGS) entry which is preliminary data.</text>
</comment>
<organism evidence="1 2">
    <name type="scientific">Ameca splendens</name>
    <dbReference type="NCBI Taxonomy" id="208324"/>
    <lineage>
        <taxon>Eukaryota</taxon>
        <taxon>Metazoa</taxon>
        <taxon>Chordata</taxon>
        <taxon>Craniata</taxon>
        <taxon>Vertebrata</taxon>
        <taxon>Euteleostomi</taxon>
        <taxon>Actinopterygii</taxon>
        <taxon>Neopterygii</taxon>
        <taxon>Teleostei</taxon>
        <taxon>Neoteleostei</taxon>
        <taxon>Acanthomorphata</taxon>
        <taxon>Ovalentaria</taxon>
        <taxon>Atherinomorphae</taxon>
        <taxon>Cyprinodontiformes</taxon>
        <taxon>Goodeidae</taxon>
        <taxon>Ameca</taxon>
    </lineage>
</organism>
<reference evidence="1 2" key="1">
    <citation type="submission" date="2021-06" db="EMBL/GenBank/DDBJ databases">
        <authorList>
            <person name="Palmer J.M."/>
        </authorList>
    </citation>
    <scope>NUCLEOTIDE SEQUENCE [LARGE SCALE GENOMIC DNA]</scope>
    <source>
        <strain evidence="1 2">AS_MEX2019</strain>
        <tissue evidence="1">Muscle</tissue>
    </source>
</reference>